<keyword evidence="6 10" id="KW-0547">Nucleotide-binding</keyword>
<keyword evidence="7 10" id="KW-0067">ATP-binding</keyword>
<sequence>MGLLSEGTPLSWPDSREYRERVKSGGIAQFLTIFHAAKHFRNHDLRWGDEVEYLLLHKYPLERRATLSLRGPELLQLLQQEEHARPTGSSYARWMIEGTPGLPYRCYAADLANVELNMALRRSEIANLLAPMESVLSITLFPRTGCARFTTPPTAPFGPVAKSFFTSDDVISPHPRFPTLSRNIRLRRQSKVRMELPLFMDTNTDPHRPLVPSDADVREMLNRARADVEDQDDLTLLEEGLAERVREKIVLDSTAFGMGASCLQVTVQGRDLSESRYLYDQMAVMAPLMLALTAATPAWRGMLADTDVRWSVISGAMDDRSPEELEAGVITNFKPEEYNDVPVAINEDAYKRLREGGVDHMLAQHVAHLFIRDPLVIYKEKVDQDNATLTDHFENIQSTNWNTVRLKPPPPGTDIGWRTEFRSMEVGLTDFENAAFSVFMVLLSRVIFAFNLNFYIPISKVDANMETAHKRDAVRKEAFFFRKNVFKASDGSGFMCECGHIHNASLVGGQAESVDINKFCSDASDTGSEEFDSMTLDEIFNGKPLHQNGMSAGYEFAGLLPLMRGYLDALKIDGPTRHRLLTYLDFIGERAAGNLMTNASYIRDFIMNHPEYKQDSNVSEHICYDLMEELEGISAGDIVAEKLLGRFEAEGIFTHDETPHTMMERMQKKFEGPEAALLRGSSMPSSALAETVRTLAEMKSQQEETRNKKETFCTAASSRSGITRLFWEPLHETLFELKARRIVVLSWAY</sequence>
<dbReference type="KEGG" id="ccp:CHC_T00006446001"/>
<protein>
    <recommendedName>
        <fullName evidence="3 10">Glutamate--cysteine ligase</fullName>
        <ecNumber evidence="3 10">6.3.2.2</ecNumber>
    </recommendedName>
    <alternativeName>
        <fullName evidence="9 10">Gamma-ECS</fullName>
    </alternativeName>
    <alternativeName>
        <fullName evidence="8 10">Gamma-glutamylcysteine synthetase</fullName>
    </alternativeName>
</protein>
<dbReference type="PANTHER" id="PTHR11164">
    <property type="entry name" value="GLUTAMATE CYSTEINE LIGASE"/>
    <property type="match status" value="1"/>
</dbReference>
<dbReference type="PhylomeDB" id="R7QMD7"/>
<evidence type="ECO:0000256" key="8">
    <source>
        <dbReference type="ARBA" id="ARBA00030585"/>
    </source>
</evidence>
<reference evidence="12" key="1">
    <citation type="journal article" date="2013" name="Proc. Natl. Acad. Sci. U.S.A.">
        <title>Genome structure and metabolic features in the red seaweed Chondrus crispus shed light on evolution of the Archaeplastida.</title>
        <authorList>
            <person name="Collen J."/>
            <person name="Porcel B."/>
            <person name="Carre W."/>
            <person name="Ball S.G."/>
            <person name="Chaparro C."/>
            <person name="Tonon T."/>
            <person name="Barbeyron T."/>
            <person name="Michel G."/>
            <person name="Noel B."/>
            <person name="Valentin K."/>
            <person name="Elias M."/>
            <person name="Artiguenave F."/>
            <person name="Arun A."/>
            <person name="Aury J.M."/>
            <person name="Barbosa-Neto J.F."/>
            <person name="Bothwell J.H."/>
            <person name="Bouget F.Y."/>
            <person name="Brillet L."/>
            <person name="Cabello-Hurtado F."/>
            <person name="Capella-Gutierrez S."/>
            <person name="Charrier B."/>
            <person name="Cladiere L."/>
            <person name="Cock J.M."/>
            <person name="Coelho S.M."/>
            <person name="Colleoni C."/>
            <person name="Czjzek M."/>
            <person name="Da Silva C."/>
            <person name="Delage L."/>
            <person name="Denoeud F."/>
            <person name="Deschamps P."/>
            <person name="Dittami S.M."/>
            <person name="Gabaldon T."/>
            <person name="Gachon C.M."/>
            <person name="Groisillier A."/>
            <person name="Herve C."/>
            <person name="Jabbari K."/>
            <person name="Katinka M."/>
            <person name="Kloareg B."/>
            <person name="Kowalczyk N."/>
            <person name="Labadie K."/>
            <person name="Leblanc C."/>
            <person name="Lopez P.J."/>
            <person name="McLachlan D.H."/>
            <person name="Meslet-Cladiere L."/>
            <person name="Moustafa A."/>
            <person name="Nehr Z."/>
            <person name="Nyvall Collen P."/>
            <person name="Panaud O."/>
            <person name="Partensky F."/>
            <person name="Poulain J."/>
            <person name="Rensing S.A."/>
            <person name="Rousvoal S."/>
            <person name="Samson G."/>
            <person name="Symeonidi A."/>
            <person name="Weissenbach J."/>
            <person name="Zambounis A."/>
            <person name="Wincker P."/>
            <person name="Boyen C."/>
        </authorList>
    </citation>
    <scope>NUCLEOTIDE SEQUENCE [LARGE SCALE GENOMIC DNA]</scope>
    <source>
        <strain evidence="12">cv. Stackhouse</strain>
    </source>
</reference>
<dbReference type="AlphaFoldDB" id="R7QMD7"/>
<dbReference type="GO" id="GO:0006750">
    <property type="term" value="P:glutathione biosynthetic process"/>
    <property type="evidence" value="ECO:0007669"/>
    <property type="project" value="UniProtKB-UniRule"/>
</dbReference>
<dbReference type="GO" id="GO:0005524">
    <property type="term" value="F:ATP binding"/>
    <property type="evidence" value="ECO:0007669"/>
    <property type="project" value="UniProtKB-UniRule"/>
</dbReference>
<keyword evidence="4 10" id="KW-0436">Ligase</keyword>
<evidence type="ECO:0000256" key="2">
    <source>
        <dbReference type="ARBA" id="ARBA00008100"/>
    </source>
</evidence>
<dbReference type="Proteomes" id="UP000012073">
    <property type="component" value="Unassembled WGS sequence"/>
</dbReference>
<comment type="catalytic activity">
    <reaction evidence="10">
        <text>L-cysteine + L-glutamate + ATP = gamma-L-glutamyl-L-cysteine + ADP + phosphate + H(+)</text>
        <dbReference type="Rhea" id="RHEA:13285"/>
        <dbReference type="ChEBI" id="CHEBI:15378"/>
        <dbReference type="ChEBI" id="CHEBI:29985"/>
        <dbReference type="ChEBI" id="CHEBI:30616"/>
        <dbReference type="ChEBI" id="CHEBI:35235"/>
        <dbReference type="ChEBI" id="CHEBI:43474"/>
        <dbReference type="ChEBI" id="CHEBI:58173"/>
        <dbReference type="ChEBI" id="CHEBI:456216"/>
        <dbReference type="EC" id="6.3.2.2"/>
    </reaction>
</comment>
<dbReference type="OrthoDB" id="7939818at2759"/>
<organism evidence="11 12">
    <name type="scientific">Chondrus crispus</name>
    <name type="common">Carrageen Irish moss</name>
    <name type="synonym">Polymorpha crispa</name>
    <dbReference type="NCBI Taxonomy" id="2769"/>
    <lineage>
        <taxon>Eukaryota</taxon>
        <taxon>Rhodophyta</taxon>
        <taxon>Florideophyceae</taxon>
        <taxon>Rhodymeniophycidae</taxon>
        <taxon>Gigartinales</taxon>
        <taxon>Gigartinaceae</taxon>
        <taxon>Chondrus</taxon>
    </lineage>
</organism>
<evidence type="ECO:0000256" key="4">
    <source>
        <dbReference type="ARBA" id="ARBA00022598"/>
    </source>
</evidence>
<dbReference type="Gene3D" id="1.10.8.960">
    <property type="match status" value="1"/>
</dbReference>
<dbReference type="UniPathway" id="UPA00142">
    <property type="reaction ID" value="UER00209"/>
</dbReference>
<evidence type="ECO:0000313" key="11">
    <source>
        <dbReference type="EMBL" id="CDF38641.1"/>
    </source>
</evidence>
<accession>R7QMD7</accession>
<name>R7QMD7_CHOCR</name>
<gene>
    <name evidence="11" type="ORF">CHC_T00006446001</name>
</gene>
<dbReference type="GO" id="GO:0004357">
    <property type="term" value="F:glutamate-cysteine ligase activity"/>
    <property type="evidence" value="ECO:0007669"/>
    <property type="project" value="UniProtKB-UniRule"/>
</dbReference>
<comment type="similarity">
    <text evidence="2 10">Belongs to the glutamate--cysteine ligase type 3 family.</text>
</comment>
<dbReference type="STRING" id="2769.R7QMD7"/>
<dbReference type="PANTHER" id="PTHR11164:SF0">
    <property type="entry name" value="GLUTAMATE--CYSTEINE LIGASE CATALYTIC SUBUNIT"/>
    <property type="match status" value="1"/>
</dbReference>
<dbReference type="InterPro" id="IPR004308">
    <property type="entry name" value="GCS"/>
</dbReference>
<keyword evidence="5 10" id="KW-0317">Glutathione biosynthesis</keyword>
<dbReference type="OMA" id="IAHMFIR"/>
<dbReference type="SUPFAM" id="SSF55931">
    <property type="entry name" value="Glutamine synthetase/guanido kinase"/>
    <property type="match status" value="1"/>
</dbReference>
<comment type="pathway">
    <text evidence="1 10">Sulfur metabolism; glutathione biosynthesis; glutathione from L-cysteine and L-glutamate: step 1/2.</text>
</comment>
<evidence type="ECO:0000256" key="1">
    <source>
        <dbReference type="ARBA" id="ARBA00005006"/>
    </source>
</evidence>
<keyword evidence="12" id="KW-1185">Reference proteome</keyword>
<dbReference type="EMBL" id="HG001949">
    <property type="protein sequence ID" value="CDF38641.1"/>
    <property type="molecule type" value="Genomic_DNA"/>
</dbReference>
<dbReference type="InterPro" id="IPR014746">
    <property type="entry name" value="Gln_synth/guanido_kin_cat_dom"/>
</dbReference>
<evidence type="ECO:0000256" key="7">
    <source>
        <dbReference type="ARBA" id="ARBA00022840"/>
    </source>
</evidence>
<evidence type="ECO:0000256" key="6">
    <source>
        <dbReference type="ARBA" id="ARBA00022741"/>
    </source>
</evidence>
<dbReference type="Gene3D" id="3.30.590.50">
    <property type="match status" value="2"/>
</dbReference>
<dbReference type="Gramene" id="CDF38641">
    <property type="protein sequence ID" value="CDF38641"/>
    <property type="gene ID" value="CHC_T00006446001"/>
</dbReference>
<evidence type="ECO:0000256" key="9">
    <source>
        <dbReference type="ARBA" id="ARBA00032122"/>
    </source>
</evidence>
<dbReference type="RefSeq" id="XP_005718546.1">
    <property type="nucleotide sequence ID" value="XM_005718489.1"/>
</dbReference>
<proteinExistence type="inferred from homology"/>
<dbReference type="GeneID" id="17326255"/>
<dbReference type="EC" id="6.3.2.2" evidence="3 10"/>
<evidence type="ECO:0000313" key="12">
    <source>
        <dbReference type="Proteomes" id="UP000012073"/>
    </source>
</evidence>
<evidence type="ECO:0000256" key="3">
    <source>
        <dbReference type="ARBA" id="ARBA00012220"/>
    </source>
</evidence>
<dbReference type="Pfam" id="PF03074">
    <property type="entry name" value="GCS"/>
    <property type="match status" value="2"/>
</dbReference>
<evidence type="ECO:0000256" key="5">
    <source>
        <dbReference type="ARBA" id="ARBA00022684"/>
    </source>
</evidence>
<evidence type="ECO:0000256" key="10">
    <source>
        <dbReference type="RuleBase" id="RU367135"/>
    </source>
</evidence>